<dbReference type="OrthoDB" id="9990122at2"/>
<evidence type="ECO:0000313" key="1">
    <source>
        <dbReference type="EMBL" id="CDZ92259.1"/>
    </source>
</evidence>
<dbReference type="Proteomes" id="UP000042997">
    <property type="component" value="Unassembled WGS sequence"/>
</dbReference>
<organism evidence="1 2">
    <name type="scientific">Rhodococcus ruber</name>
    <dbReference type="NCBI Taxonomy" id="1830"/>
    <lineage>
        <taxon>Bacteria</taxon>
        <taxon>Bacillati</taxon>
        <taxon>Actinomycetota</taxon>
        <taxon>Actinomycetes</taxon>
        <taxon>Mycobacteriales</taxon>
        <taxon>Nocardiaceae</taxon>
        <taxon>Rhodococcus</taxon>
    </lineage>
</organism>
<accession>A0A098BU60</accession>
<name>A0A098BU60_9NOCA</name>
<reference evidence="1 2" key="1">
    <citation type="journal article" date="2014" name="Genome Announc.">
        <title>Draft Genome Sequence of Propane- and Butane-Oxidizing Actinobacterium Rhodococcus ruber IEGM 231.</title>
        <authorList>
            <person name="Ivshina I.B."/>
            <person name="Kuyukina M.S."/>
            <person name="Krivoruchko A.V."/>
            <person name="Barbe V."/>
            <person name="Fischer C."/>
        </authorList>
    </citation>
    <scope>NUCLEOTIDE SEQUENCE [LARGE SCALE GENOMIC DNA]</scope>
</reference>
<dbReference type="AlphaFoldDB" id="A0A098BU60"/>
<proteinExistence type="predicted"/>
<sequence>MTTVNTGPALTGDEAEALVQRLPAGSAVVHLPPLAAPRRLPAEQTVIAWTAEDGSACITVDPDGRLAVHASVLTCAQANDVAAALIAVAARVVAAD</sequence>
<evidence type="ECO:0000313" key="2">
    <source>
        <dbReference type="Proteomes" id="UP000042997"/>
    </source>
</evidence>
<protein>
    <submittedName>
        <fullName evidence="1">Uncharacterized protein</fullName>
    </submittedName>
</protein>
<dbReference type="EMBL" id="CCSD01000109">
    <property type="protein sequence ID" value="CDZ92259.1"/>
    <property type="molecule type" value="Genomic_DNA"/>
</dbReference>
<gene>
    <name evidence="1" type="ORF">RHRU231_930138</name>
</gene>
<dbReference type="RefSeq" id="WP_040275404.1">
    <property type="nucleotide sequence ID" value="NZ_JAJNCM010000010.1"/>
</dbReference>